<dbReference type="AlphaFoldDB" id="A0A0A9C302"/>
<name>A0A0A9C302_ARUDO</name>
<protein>
    <submittedName>
        <fullName evidence="1">Uncharacterized protein</fullName>
    </submittedName>
</protein>
<proteinExistence type="predicted"/>
<evidence type="ECO:0000313" key="1">
    <source>
        <dbReference type="EMBL" id="JAD69951.1"/>
    </source>
</evidence>
<reference evidence="1" key="1">
    <citation type="submission" date="2014-09" db="EMBL/GenBank/DDBJ databases">
        <authorList>
            <person name="Magalhaes I.L.F."/>
            <person name="Oliveira U."/>
            <person name="Santos F.R."/>
            <person name="Vidigal T.H.D.A."/>
            <person name="Brescovit A.D."/>
            <person name="Santos A.J."/>
        </authorList>
    </citation>
    <scope>NUCLEOTIDE SEQUENCE</scope>
    <source>
        <tissue evidence="1">Shoot tissue taken approximately 20 cm above the soil surface</tissue>
    </source>
</reference>
<organism evidence="1">
    <name type="scientific">Arundo donax</name>
    <name type="common">Giant reed</name>
    <name type="synonym">Donax arundinaceus</name>
    <dbReference type="NCBI Taxonomy" id="35708"/>
    <lineage>
        <taxon>Eukaryota</taxon>
        <taxon>Viridiplantae</taxon>
        <taxon>Streptophyta</taxon>
        <taxon>Embryophyta</taxon>
        <taxon>Tracheophyta</taxon>
        <taxon>Spermatophyta</taxon>
        <taxon>Magnoliopsida</taxon>
        <taxon>Liliopsida</taxon>
        <taxon>Poales</taxon>
        <taxon>Poaceae</taxon>
        <taxon>PACMAD clade</taxon>
        <taxon>Arundinoideae</taxon>
        <taxon>Arundineae</taxon>
        <taxon>Arundo</taxon>
    </lineage>
</organism>
<dbReference type="EMBL" id="GBRH01227944">
    <property type="protein sequence ID" value="JAD69951.1"/>
    <property type="molecule type" value="Transcribed_RNA"/>
</dbReference>
<accession>A0A0A9C302</accession>
<reference evidence="1" key="2">
    <citation type="journal article" date="2015" name="Data Brief">
        <title>Shoot transcriptome of the giant reed, Arundo donax.</title>
        <authorList>
            <person name="Barrero R.A."/>
            <person name="Guerrero F.D."/>
            <person name="Moolhuijzen P."/>
            <person name="Goolsby J.A."/>
            <person name="Tidwell J."/>
            <person name="Bellgard S.E."/>
            <person name="Bellgard M.I."/>
        </authorList>
    </citation>
    <scope>NUCLEOTIDE SEQUENCE</scope>
    <source>
        <tissue evidence="1">Shoot tissue taken approximately 20 cm above the soil surface</tissue>
    </source>
</reference>
<sequence length="85" mass="9171">MSPLTSSIASLPKPLVVTPHSLHHTASFPHTLTFASLATNAIPICPPPHLTNYPLVHLCVFSSCIPRIIRDIGALTFLPIVSCYL</sequence>